<dbReference type="Proteomes" id="UP000694399">
    <property type="component" value="Chromosome C2"/>
</dbReference>
<dbReference type="GeneTree" id="ENSGT00390000012030"/>
<protein>
    <submittedName>
        <fullName evidence="7">Uncharacterized protein</fullName>
    </submittedName>
</protein>
<feature type="transmembrane region" description="Helical" evidence="6">
    <location>
        <begin position="167"/>
        <end position="192"/>
    </location>
</feature>
<reference evidence="7" key="2">
    <citation type="submission" date="2025-08" db="UniProtKB">
        <authorList>
            <consortium name="Ensembl"/>
        </authorList>
    </citation>
    <scope>IDENTIFICATION</scope>
</reference>
<evidence type="ECO:0000256" key="4">
    <source>
        <dbReference type="ARBA" id="ARBA00022989"/>
    </source>
</evidence>
<keyword evidence="8" id="KW-1185">Reference proteome</keyword>
<proteinExistence type="predicted"/>
<dbReference type="OMA" id="KVPDYPY"/>
<evidence type="ECO:0000256" key="3">
    <source>
        <dbReference type="ARBA" id="ARBA00022692"/>
    </source>
</evidence>
<dbReference type="GO" id="GO:0008250">
    <property type="term" value="C:oligosaccharyltransferase complex"/>
    <property type="evidence" value="ECO:0007669"/>
    <property type="project" value="TreeGrafter"/>
</dbReference>
<dbReference type="GO" id="GO:0018279">
    <property type="term" value="P:protein N-linked glycosylation via asparagine"/>
    <property type="evidence" value="ECO:0007669"/>
    <property type="project" value="TreeGrafter"/>
</dbReference>
<dbReference type="Pfam" id="PF04756">
    <property type="entry name" value="OST3_OST6"/>
    <property type="match status" value="2"/>
</dbReference>
<name>A0A8C8Y7Q9_PANLE</name>
<evidence type="ECO:0000313" key="7">
    <source>
        <dbReference type="Ensembl" id="ENSPLOP00000029528.1"/>
    </source>
</evidence>
<reference evidence="7" key="1">
    <citation type="journal article" date="2019" name="bioRxiv">
        <title>Long live the king: chromosome-level assembly of the lion (Panthera leo) using linked-read, Hi-C, and long read data.</title>
        <authorList>
            <person name="Armstrong E.E."/>
            <person name="Taylor R.W."/>
            <person name="Miller D.E."/>
            <person name="Kaelin C."/>
            <person name="Barsh G."/>
            <person name="Hadly E.A."/>
            <person name="Petrov D."/>
        </authorList>
    </citation>
    <scope>NUCLEOTIDE SEQUENCE [LARGE SCALE GENOMIC DNA]</scope>
</reference>
<keyword evidence="3 6" id="KW-0812">Transmembrane</keyword>
<dbReference type="Ensembl" id="ENSPLOT00000032606.1">
    <property type="protein sequence ID" value="ENSPLOP00000029528.1"/>
    <property type="gene ID" value="ENSPLOG00000021615.1"/>
</dbReference>
<keyword evidence="4 6" id="KW-1133">Transmembrane helix</keyword>
<dbReference type="PANTHER" id="PTHR12692">
    <property type="entry name" value="DOLICHYL-DIPHOSPHOOLIGOSACCHARIDE--PROTEIN GLYCOSYLTRANSFERASE-RELATED"/>
    <property type="match status" value="1"/>
</dbReference>
<organism evidence="7 8">
    <name type="scientific">Panthera leo</name>
    <name type="common">Lion</name>
    <dbReference type="NCBI Taxonomy" id="9689"/>
    <lineage>
        <taxon>Eukaryota</taxon>
        <taxon>Metazoa</taxon>
        <taxon>Chordata</taxon>
        <taxon>Craniata</taxon>
        <taxon>Vertebrata</taxon>
        <taxon>Euteleostomi</taxon>
        <taxon>Mammalia</taxon>
        <taxon>Eutheria</taxon>
        <taxon>Laurasiatheria</taxon>
        <taxon>Carnivora</taxon>
        <taxon>Feliformia</taxon>
        <taxon>Felidae</taxon>
        <taxon>Pantherinae</taxon>
        <taxon>Panthera</taxon>
    </lineage>
</organism>
<dbReference type="PANTHER" id="PTHR12692:SF4">
    <property type="entry name" value="MAGNESIUM TRANSPORTER PROTEIN 1"/>
    <property type="match status" value="1"/>
</dbReference>
<dbReference type="UniPathway" id="UPA00378"/>
<dbReference type="AlphaFoldDB" id="A0A8C8Y7Q9"/>
<dbReference type="InterPro" id="IPR021149">
    <property type="entry name" value="OligosaccharylTrfase_OST3/OST6"/>
</dbReference>
<evidence type="ECO:0000256" key="6">
    <source>
        <dbReference type="SAM" id="Phobius"/>
    </source>
</evidence>
<evidence type="ECO:0000313" key="8">
    <source>
        <dbReference type="Proteomes" id="UP000694399"/>
    </source>
</evidence>
<evidence type="ECO:0000256" key="2">
    <source>
        <dbReference type="ARBA" id="ARBA00004922"/>
    </source>
</evidence>
<keyword evidence="5 6" id="KW-0472">Membrane</keyword>
<sequence>MPCSIILEFFLTSCVISKTAEEFQILTQSWQHSSAFNSKVFFFFFFVMMDYDESPEALQLPQLMSFLSVHFSAKKKFTSDDIYHLEGRGIPAEQMAAWVAERTKKGQHQSQEAHKLSRSLQAGAIFGSFGRELSLCFVIVMISSLRWTHINRAPYAQRDPRTGLIHYIHAVGYCQFLAEICIISLFNMCITLGMVLLDKAATSRTNIIKRKKMSLTGTCLVVVFFNWLLFLFKVKEPKYPFSILMGFKGY</sequence>
<evidence type="ECO:0000256" key="5">
    <source>
        <dbReference type="ARBA" id="ARBA00023136"/>
    </source>
</evidence>
<reference evidence="7" key="3">
    <citation type="submission" date="2025-09" db="UniProtKB">
        <authorList>
            <consortium name="Ensembl"/>
        </authorList>
    </citation>
    <scope>IDENTIFICATION</scope>
</reference>
<comment type="subcellular location">
    <subcellularLocation>
        <location evidence="1">Membrane</location>
        <topology evidence="1">Multi-pass membrane protein</topology>
    </subcellularLocation>
</comment>
<feature type="transmembrane region" description="Helical" evidence="6">
    <location>
        <begin position="213"/>
        <end position="232"/>
    </location>
</feature>
<evidence type="ECO:0000256" key="1">
    <source>
        <dbReference type="ARBA" id="ARBA00004141"/>
    </source>
</evidence>
<accession>A0A8C8Y7Q9</accession>
<comment type="pathway">
    <text evidence="2">Protein modification; protein glycosylation.</text>
</comment>